<dbReference type="EMBL" id="CP042326">
    <property type="protein sequence ID" value="QDZ40862.1"/>
    <property type="molecule type" value="Genomic_DNA"/>
</dbReference>
<feature type="domain" description="FAD-binding" evidence="1">
    <location>
        <begin position="91"/>
        <end position="132"/>
    </location>
</feature>
<dbReference type="OrthoDB" id="9806565at2"/>
<evidence type="ECO:0000313" key="3">
    <source>
        <dbReference type="Proteomes" id="UP000318453"/>
    </source>
</evidence>
<dbReference type="KEGG" id="enn:FRE64_13470"/>
<dbReference type="Pfam" id="PF01494">
    <property type="entry name" value="FAD_binding_3"/>
    <property type="match status" value="1"/>
</dbReference>
<dbReference type="Proteomes" id="UP000318453">
    <property type="component" value="Chromosome"/>
</dbReference>
<dbReference type="AlphaFoldDB" id="A0A5B8NNM8"/>
<evidence type="ECO:0000313" key="2">
    <source>
        <dbReference type="EMBL" id="QDZ40862.1"/>
    </source>
</evidence>
<organism evidence="2 3">
    <name type="scientific">Euhalothece natronophila Z-M001</name>
    <dbReference type="NCBI Taxonomy" id="522448"/>
    <lineage>
        <taxon>Bacteria</taxon>
        <taxon>Bacillati</taxon>
        <taxon>Cyanobacteriota</taxon>
        <taxon>Cyanophyceae</taxon>
        <taxon>Oscillatoriophycideae</taxon>
        <taxon>Chroococcales</taxon>
        <taxon>Halothecacae</taxon>
        <taxon>Halothece cluster</taxon>
        <taxon>Euhalothece</taxon>
    </lineage>
</organism>
<proteinExistence type="predicted"/>
<evidence type="ECO:0000259" key="1">
    <source>
        <dbReference type="Pfam" id="PF01494"/>
    </source>
</evidence>
<dbReference type="Gene3D" id="3.50.50.60">
    <property type="entry name" value="FAD/NAD(P)-binding domain"/>
    <property type="match status" value="1"/>
</dbReference>
<dbReference type="InterPro" id="IPR036188">
    <property type="entry name" value="FAD/NAD-bd_sf"/>
</dbReference>
<dbReference type="InterPro" id="IPR002938">
    <property type="entry name" value="FAD-bd"/>
</dbReference>
<accession>A0A5B8NNM8</accession>
<dbReference type="GO" id="GO:0071949">
    <property type="term" value="F:FAD binding"/>
    <property type="evidence" value="ECO:0007669"/>
    <property type="project" value="InterPro"/>
</dbReference>
<gene>
    <name evidence="2" type="ORF">FRE64_13470</name>
</gene>
<sequence length="144" mass="15987">MDQGSVTSPPSLKWGTTPHSDLINLHAAIDFDLIVNSSLEQVIDISKKQLSNSGFPIAFSELLACSNFEELIIRPYYIHPVDLPVEKNIIWSSRRIVLAGDAAHGMPPFTAQGTNQGFENALAIVKTLTELWQQDQIDNDEKIK</sequence>
<name>A0A5B8NNM8_9CHRO</name>
<dbReference type="PRINTS" id="PR00420">
    <property type="entry name" value="RNGMNOXGNASE"/>
</dbReference>
<protein>
    <recommendedName>
        <fullName evidence="1">FAD-binding domain-containing protein</fullName>
    </recommendedName>
</protein>
<dbReference type="SUPFAM" id="SSF51905">
    <property type="entry name" value="FAD/NAD(P)-binding domain"/>
    <property type="match status" value="1"/>
</dbReference>
<keyword evidence="3" id="KW-1185">Reference proteome</keyword>
<reference evidence="2" key="1">
    <citation type="submission" date="2019-08" db="EMBL/GenBank/DDBJ databases">
        <title>Carotenoids and Carotenoid Binding Proteins in the Halophilic Cyanobacterium Euhalothece sp. ZM00.</title>
        <authorList>
            <person name="Cho S.M."/>
            <person name="Song J.Y."/>
            <person name="Park Y.-I."/>
        </authorList>
    </citation>
    <scope>NUCLEOTIDE SEQUENCE [LARGE SCALE GENOMIC DNA]</scope>
    <source>
        <strain evidence="2">Z-M001</strain>
    </source>
</reference>